<organism evidence="2 3">
    <name type="scientific">Arsenicicoccus bolidensis</name>
    <dbReference type="NCBI Taxonomy" id="229480"/>
    <lineage>
        <taxon>Bacteria</taxon>
        <taxon>Bacillati</taxon>
        <taxon>Actinomycetota</taxon>
        <taxon>Actinomycetes</taxon>
        <taxon>Micrococcales</taxon>
        <taxon>Intrasporangiaceae</taxon>
        <taxon>Arsenicicoccus</taxon>
    </lineage>
</organism>
<dbReference type="InterPro" id="IPR000668">
    <property type="entry name" value="Peptidase_C1A_C"/>
</dbReference>
<dbReference type="RefSeq" id="WP_239262960.1">
    <property type="nucleotide sequence ID" value="NZ_JAKRCV010000011.1"/>
</dbReference>
<dbReference type="Proteomes" id="UP001521931">
    <property type="component" value="Unassembled WGS sequence"/>
</dbReference>
<evidence type="ECO:0000259" key="1">
    <source>
        <dbReference type="Pfam" id="PF00112"/>
    </source>
</evidence>
<dbReference type="InterPro" id="IPR038765">
    <property type="entry name" value="Papain-like_cys_pep_sf"/>
</dbReference>
<keyword evidence="3" id="KW-1185">Reference proteome</keyword>
<proteinExistence type="predicted"/>
<comment type="caution">
    <text evidence="2">The sequence shown here is derived from an EMBL/GenBank/DDBJ whole genome shotgun (WGS) entry which is preliminary data.</text>
</comment>
<evidence type="ECO:0000313" key="2">
    <source>
        <dbReference type="EMBL" id="MCG7321352.1"/>
    </source>
</evidence>
<evidence type="ECO:0000313" key="3">
    <source>
        <dbReference type="Proteomes" id="UP001521931"/>
    </source>
</evidence>
<dbReference type="Pfam" id="PF00112">
    <property type="entry name" value="Peptidase_C1"/>
    <property type="match status" value="1"/>
</dbReference>
<dbReference type="Gene3D" id="3.90.70.10">
    <property type="entry name" value="Cysteine proteinases"/>
    <property type="match status" value="1"/>
</dbReference>
<protein>
    <submittedName>
        <fullName evidence="2">C1 family peptidase</fullName>
    </submittedName>
</protein>
<reference evidence="2 3" key="1">
    <citation type="submission" date="2022-02" db="EMBL/GenBank/DDBJ databases">
        <title>Uncovering new skin microbiome diversity through culturing and metagenomics.</title>
        <authorList>
            <person name="Conlan S."/>
            <person name="Deming C."/>
            <person name="Nisc Comparative Sequencing Program N."/>
            <person name="Segre J.A."/>
        </authorList>
    </citation>
    <scope>NUCLEOTIDE SEQUENCE [LARGE SCALE GENOMIC DNA]</scope>
    <source>
        <strain evidence="2 3">ACRQZ</strain>
    </source>
</reference>
<dbReference type="SUPFAM" id="SSF54001">
    <property type="entry name" value="Cysteine proteinases"/>
    <property type="match status" value="1"/>
</dbReference>
<dbReference type="EMBL" id="JAKRCV010000011">
    <property type="protein sequence ID" value="MCG7321352.1"/>
    <property type="molecule type" value="Genomic_DNA"/>
</dbReference>
<gene>
    <name evidence="2" type="ORF">MHL29_05505</name>
</gene>
<accession>A0ABS9Q0G1</accession>
<name>A0ABS9Q0G1_9MICO</name>
<dbReference type="CDD" id="cd02619">
    <property type="entry name" value="Peptidase_C1"/>
    <property type="match status" value="1"/>
</dbReference>
<sequence>MTTAPRVSPRADVDLRPLIAAAPINQGPRPLCLPIALSSAHDAARPRTGKAPEAIWWRCTHLGQVSGQGMILQHAGSALASTGQPDLSDWPWNPALGVGTEDPPPGCGSPPWDTTTVVEIPLAHDGAEDLLEDALAAGFPVVLVVEVTDEFEDAGPDGSIDVPDIRAPAGDYHAVLVVGAATRQTGRHLLIRNSWGSAWGAGGYGWLPLDYLIANAVQAALVSTI</sequence>
<feature type="domain" description="Peptidase C1A papain C-terminal" evidence="1">
    <location>
        <begin position="127"/>
        <end position="206"/>
    </location>
</feature>